<feature type="region of interest" description="Disordered" evidence="7">
    <location>
        <begin position="1"/>
        <end position="21"/>
    </location>
</feature>
<gene>
    <name evidence="9" type="ORF">BDP27DRAFT_1207713</name>
</gene>
<dbReference type="InterPro" id="IPR051374">
    <property type="entry name" value="Ataxin-10/CTR86_families"/>
</dbReference>
<evidence type="ECO:0000256" key="4">
    <source>
        <dbReference type="ARBA" id="ARBA00044746"/>
    </source>
</evidence>
<dbReference type="AlphaFoldDB" id="A0A9P5QA47"/>
<dbReference type="GO" id="GO:0005829">
    <property type="term" value="C:cytosol"/>
    <property type="evidence" value="ECO:0007669"/>
    <property type="project" value="TreeGrafter"/>
</dbReference>
<dbReference type="InterPro" id="IPR016024">
    <property type="entry name" value="ARM-type_fold"/>
</dbReference>
<dbReference type="GO" id="GO:0051301">
    <property type="term" value="P:cell division"/>
    <property type="evidence" value="ECO:0007669"/>
    <property type="project" value="UniProtKB-KW"/>
</dbReference>
<keyword evidence="2" id="KW-0132">Cell division</keyword>
<dbReference type="InterPro" id="IPR011989">
    <property type="entry name" value="ARM-like"/>
</dbReference>
<dbReference type="InterPro" id="IPR019156">
    <property type="entry name" value="Ataxin-10_domain"/>
</dbReference>
<evidence type="ECO:0000256" key="3">
    <source>
        <dbReference type="ARBA" id="ARBA00023306"/>
    </source>
</evidence>
<comment type="similarity">
    <text evidence="1">Belongs to the ataxin-10 family.</text>
</comment>
<evidence type="ECO:0000313" key="10">
    <source>
        <dbReference type="Proteomes" id="UP000772434"/>
    </source>
</evidence>
<evidence type="ECO:0000256" key="6">
    <source>
        <dbReference type="ARBA" id="ARBA00044805"/>
    </source>
</evidence>
<dbReference type="Gene3D" id="1.25.10.10">
    <property type="entry name" value="Leucine-rich Repeat Variant"/>
    <property type="match status" value="1"/>
</dbReference>
<dbReference type="EMBL" id="JADNRY010000002">
    <property type="protein sequence ID" value="KAF9078191.1"/>
    <property type="molecule type" value="Genomic_DNA"/>
</dbReference>
<organism evidence="9 10">
    <name type="scientific">Rhodocollybia butyracea</name>
    <dbReference type="NCBI Taxonomy" id="206335"/>
    <lineage>
        <taxon>Eukaryota</taxon>
        <taxon>Fungi</taxon>
        <taxon>Dikarya</taxon>
        <taxon>Basidiomycota</taxon>
        <taxon>Agaricomycotina</taxon>
        <taxon>Agaricomycetes</taxon>
        <taxon>Agaricomycetidae</taxon>
        <taxon>Agaricales</taxon>
        <taxon>Marasmiineae</taxon>
        <taxon>Omphalotaceae</taxon>
        <taxon>Rhodocollybia</taxon>
    </lineage>
</organism>
<reference evidence="9" key="1">
    <citation type="submission" date="2020-11" db="EMBL/GenBank/DDBJ databases">
        <authorList>
            <consortium name="DOE Joint Genome Institute"/>
            <person name="Ahrendt S."/>
            <person name="Riley R."/>
            <person name="Andreopoulos W."/>
            <person name="Labutti K."/>
            <person name="Pangilinan J."/>
            <person name="Ruiz-Duenas F.J."/>
            <person name="Barrasa J.M."/>
            <person name="Sanchez-Garcia M."/>
            <person name="Camarero S."/>
            <person name="Miyauchi S."/>
            <person name="Serrano A."/>
            <person name="Linde D."/>
            <person name="Babiker R."/>
            <person name="Drula E."/>
            <person name="Ayuso-Fernandez I."/>
            <person name="Pacheco R."/>
            <person name="Padilla G."/>
            <person name="Ferreira P."/>
            <person name="Barriuso J."/>
            <person name="Kellner H."/>
            <person name="Castanera R."/>
            <person name="Alfaro M."/>
            <person name="Ramirez L."/>
            <person name="Pisabarro A.G."/>
            <person name="Kuo A."/>
            <person name="Tritt A."/>
            <person name="Lipzen A."/>
            <person name="He G."/>
            <person name="Yan M."/>
            <person name="Ng V."/>
            <person name="Cullen D."/>
            <person name="Martin F."/>
            <person name="Rosso M.-N."/>
            <person name="Henrissat B."/>
            <person name="Hibbett D."/>
            <person name="Martinez A.T."/>
            <person name="Grigoriev I.V."/>
        </authorList>
    </citation>
    <scope>NUCLEOTIDE SEQUENCE</scope>
    <source>
        <strain evidence="9">AH 40177</strain>
    </source>
</reference>
<evidence type="ECO:0000259" key="8">
    <source>
        <dbReference type="Pfam" id="PF09759"/>
    </source>
</evidence>
<keyword evidence="10" id="KW-1185">Reference proteome</keyword>
<dbReference type="Proteomes" id="UP000772434">
    <property type="component" value="Unassembled WGS sequence"/>
</dbReference>
<name>A0A9P5QA47_9AGAR</name>
<protein>
    <recommendedName>
        <fullName evidence="5">Ataxin-10 homolog</fullName>
    </recommendedName>
    <alternativeName>
        <fullName evidence="6">Copper transport protein 86</fullName>
    </alternativeName>
</protein>
<dbReference type="SUPFAM" id="SSF48371">
    <property type="entry name" value="ARM repeat"/>
    <property type="match status" value="1"/>
</dbReference>
<evidence type="ECO:0000256" key="1">
    <source>
        <dbReference type="ARBA" id="ARBA00008384"/>
    </source>
</evidence>
<proteinExistence type="inferred from homology"/>
<evidence type="ECO:0000256" key="2">
    <source>
        <dbReference type="ARBA" id="ARBA00022618"/>
    </source>
</evidence>
<feature type="compositionally biased region" description="Acidic residues" evidence="7">
    <location>
        <begin position="1"/>
        <end position="16"/>
    </location>
</feature>
<dbReference type="PANTHER" id="PTHR13255">
    <property type="entry name" value="ATAXIN-10"/>
    <property type="match status" value="1"/>
</dbReference>
<comment type="caution">
    <text evidence="9">The sequence shown here is derived from an EMBL/GenBank/DDBJ whole genome shotgun (WGS) entry which is preliminary data.</text>
</comment>
<dbReference type="Pfam" id="PF09759">
    <property type="entry name" value="Atx10homo_assoc"/>
    <property type="match status" value="1"/>
</dbReference>
<keyword evidence="3" id="KW-0131">Cell cycle</keyword>
<accession>A0A9P5QA47</accession>
<evidence type="ECO:0000256" key="7">
    <source>
        <dbReference type="SAM" id="MobiDB-lite"/>
    </source>
</evidence>
<evidence type="ECO:0000313" key="9">
    <source>
        <dbReference type="EMBL" id="KAF9078191.1"/>
    </source>
</evidence>
<comment type="function">
    <text evidence="4">May play a role in the regulation of cytokinesis.</text>
</comment>
<dbReference type="PANTHER" id="PTHR13255:SF0">
    <property type="entry name" value="ATAXIN-10"/>
    <property type="match status" value="1"/>
</dbReference>
<sequence length="486" mass="54151">MTFWDGDSDSSDDGEESSIKEKEKQRLFSLARFTGELVKDVPANQIKAFKTFEPIVRRLLHYFTSMTFMDDEEATSAARILTQMLSNITTGNETLIESLWETYLNLQEDQVVLIRLLASQDTRTLLAVLTLISSCIHESRARIKMLTRTATGARICMALLDNMVKLYNADEATNAIGAKVFDAGYSIFVQIIEAGFISDLYAKLAIPEEIVTSHQTTLLKLLNSYLQSTPAATSGTRTSLMRIHSRLSLMMPKLFFSLSFHAQTVMRSNRDDGPSDFAPDIASSPLESNIPVEFVSLHKVCEALVLVTQCIVKLVLDAQNNHGSSNSGSTSSKNELDVVTFFHQVHVEGISLTECIVGLLRLLHRFLPRINFGKSSSGRAVEQGTPAQRSISALDTPGFNFLKRDLVRLLGILCYEDQAVQDRLRKCGGIEVVMNLCVVDERNPNLREDAIFALHSLLKDNAANQAVVEELKPMGQWDESEIHLVR</sequence>
<dbReference type="OrthoDB" id="379794at2759"/>
<evidence type="ECO:0000256" key="5">
    <source>
        <dbReference type="ARBA" id="ARBA00044801"/>
    </source>
</evidence>
<feature type="domain" description="Ataxin-10" evidence="8">
    <location>
        <begin position="402"/>
        <end position="482"/>
    </location>
</feature>